<reference evidence="2" key="1">
    <citation type="submission" date="2020-10" db="EMBL/GenBank/DDBJ databases">
        <title>Sequencing the genomes of 1000 actinobacteria strains.</title>
        <authorList>
            <person name="Klenk H.-P."/>
        </authorList>
    </citation>
    <scope>NUCLEOTIDE SEQUENCE</scope>
    <source>
        <strain evidence="2">DSM 46832</strain>
    </source>
</reference>
<feature type="domain" description="Glycosyltransferase 2-like" evidence="1">
    <location>
        <begin position="11"/>
        <end position="142"/>
    </location>
</feature>
<accession>A0A927M3Y2</accession>
<dbReference type="InterPro" id="IPR050834">
    <property type="entry name" value="Glycosyltransf_2"/>
</dbReference>
<sequence length="408" mass="46499">MTSPRTDPLVSVVIPTYNRRNQLHDSLLQLTRQRPGTPEFEVVVSDDGSSDDSASVARSFSDRLRLKYHFQSDEGNRVALARNEGARLASAPILVFLDTGALPGPEFVQRHFLAHQEGSPRCALLGYAYGYNPEAPMWEVPDILRRHTPEEAVHRYGQVPEFLDLREGVLAECGGDLERRSLPWQVFWTINCSMRTDDFWSVGGFDNDHRGWAVEDLELGYLLHRKGLPIRLDRTAWVIESLQERKRREQLDEFKRNMLRMVSRHPDPVHEIGWALVDDDLFWPWEDEYNELLRHTREVRDLDVATEIEQALRGSSPTDTVAVVGVGGHVPDSLGPGTVMDFDRELVDRVVLGGRHVGHHSLGLRTPLADQSVDIVVITSRLAGLWDRWKDRLLAEAHRVGRDVRCFS</sequence>
<keyword evidence="3" id="KW-1185">Reference proteome</keyword>
<organism evidence="2 3">
    <name type="scientific">Plantactinospora soyae</name>
    <dbReference type="NCBI Taxonomy" id="1544732"/>
    <lineage>
        <taxon>Bacteria</taxon>
        <taxon>Bacillati</taxon>
        <taxon>Actinomycetota</taxon>
        <taxon>Actinomycetes</taxon>
        <taxon>Micromonosporales</taxon>
        <taxon>Micromonosporaceae</taxon>
        <taxon>Plantactinospora</taxon>
    </lineage>
</organism>
<proteinExistence type="predicted"/>
<name>A0A927M3Y2_9ACTN</name>
<dbReference type="EMBL" id="JADBEB010000001">
    <property type="protein sequence ID" value="MBE1487554.1"/>
    <property type="molecule type" value="Genomic_DNA"/>
</dbReference>
<dbReference type="Pfam" id="PF00535">
    <property type="entry name" value="Glycos_transf_2"/>
    <property type="match status" value="1"/>
</dbReference>
<comment type="caution">
    <text evidence="2">The sequence shown here is derived from an EMBL/GenBank/DDBJ whole genome shotgun (WGS) entry which is preliminary data.</text>
</comment>
<dbReference type="InterPro" id="IPR029044">
    <property type="entry name" value="Nucleotide-diphossugar_trans"/>
</dbReference>
<dbReference type="PANTHER" id="PTHR43685:SF3">
    <property type="entry name" value="SLR2126 PROTEIN"/>
    <property type="match status" value="1"/>
</dbReference>
<dbReference type="Gene3D" id="3.90.550.10">
    <property type="entry name" value="Spore Coat Polysaccharide Biosynthesis Protein SpsA, Chain A"/>
    <property type="match status" value="1"/>
</dbReference>
<gene>
    <name evidence="2" type="ORF">H4W31_003192</name>
</gene>
<evidence type="ECO:0000313" key="3">
    <source>
        <dbReference type="Proteomes" id="UP000649753"/>
    </source>
</evidence>
<dbReference type="RefSeq" id="WP_192767378.1">
    <property type="nucleotide sequence ID" value="NZ_JADBEB010000001.1"/>
</dbReference>
<dbReference type="AlphaFoldDB" id="A0A927M3Y2"/>
<dbReference type="PANTHER" id="PTHR43685">
    <property type="entry name" value="GLYCOSYLTRANSFERASE"/>
    <property type="match status" value="1"/>
</dbReference>
<dbReference type="InterPro" id="IPR001173">
    <property type="entry name" value="Glyco_trans_2-like"/>
</dbReference>
<dbReference type="SUPFAM" id="SSF53448">
    <property type="entry name" value="Nucleotide-diphospho-sugar transferases"/>
    <property type="match status" value="1"/>
</dbReference>
<evidence type="ECO:0000313" key="2">
    <source>
        <dbReference type="EMBL" id="MBE1487554.1"/>
    </source>
</evidence>
<dbReference type="Proteomes" id="UP000649753">
    <property type="component" value="Unassembled WGS sequence"/>
</dbReference>
<protein>
    <submittedName>
        <fullName evidence="2">Glycosyltransferase involved in cell wall biosynthesis</fullName>
    </submittedName>
</protein>
<evidence type="ECO:0000259" key="1">
    <source>
        <dbReference type="Pfam" id="PF00535"/>
    </source>
</evidence>